<gene>
    <name evidence="6" type="ORF">J2792_001851</name>
</gene>
<dbReference type="EMBL" id="JAVDRD010000004">
    <property type="protein sequence ID" value="MDR6510979.1"/>
    <property type="molecule type" value="Genomic_DNA"/>
</dbReference>
<protein>
    <submittedName>
        <fullName evidence="6">AcrR family transcriptional regulator</fullName>
    </submittedName>
</protein>
<dbReference type="InterPro" id="IPR001647">
    <property type="entry name" value="HTH_TetR"/>
</dbReference>
<accession>A0ABU1ML98</accession>
<evidence type="ECO:0000256" key="2">
    <source>
        <dbReference type="ARBA" id="ARBA00023125"/>
    </source>
</evidence>
<comment type="caution">
    <text evidence="6">The sequence shown here is derived from an EMBL/GenBank/DDBJ whole genome shotgun (WGS) entry which is preliminary data.</text>
</comment>
<dbReference type="RefSeq" id="WP_107717740.1">
    <property type="nucleotide sequence ID" value="NZ_JAVDRD010000004.1"/>
</dbReference>
<evidence type="ECO:0000256" key="3">
    <source>
        <dbReference type="ARBA" id="ARBA00023163"/>
    </source>
</evidence>
<evidence type="ECO:0000313" key="7">
    <source>
        <dbReference type="Proteomes" id="UP001184150"/>
    </source>
</evidence>
<evidence type="ECO:0000313" key="6">
    <source>
        <dbReference type="EMBL" id="MDR6510979.1"/>
    </source>
</evidence>
<sequence>MARPRRAKSGSDQDVELNTKLAPSQDRSKVTFEIILKVAGELLGEVGIERLSTNMICERAGLTPPALYRYFPNKYAILREMGDRAMKAEDRVVFRSIATGQLGFDGPLEQVVEHRLDLLTKVRRAARRVPGGEWILRVMRAVPVLQEVRIGSTQAVSDVLFAKLHAQYPGVDETRLRAATLLSTALGSATNDLISDMPEWGDEIGREYANMVSLYYRNLLGVTVEAATGDEKAS</sequence>
<dbReference type="InterPro" id="IPR009057">
    <property type="entry name" value="Homeodomain-like_sf"/>
</dbReference>
<dbReference type="Proteomes" id="UP001184150">
    <property type="component" value="Unassembled WGS sequence"/>
</dbReference>
<dbReference type="PANTHER" id="PTHR30055:SF234">
    <property type="entry name" value="HTH-TYPE TRANSCRIPTIONAL REGULATOR BETI"/>
    <property type="match status" value="1"/>
</dbReference>
<dbReference type="InterPro" id="IPR023772">
    <property type="entry name" value="DNA-bd_HTH_TetR-type_CS"/>
</dbReference>
<name>A0ABU1ML98_9SPHN</name>
<proteinExistence type="predicted"/>
<evidence type="ECO:0000256" key="4">
    <source>
        <dbReference type="PROSITE-ProRule" id="PRU00335"/>
    </source>
</evidence>
<organism evidence="6 7">
    <name type="scientific">Novosphingobium capsulatum</name>
    <dbReference type="NCBI Taxonomy" id="13688"/>
    <lineage>
        <taxon>Bacteria</taxon>
        <taxon>Pseudomonadati</taxon>
        <taxon>Pseudomonadota</taxon>
        <taxon>Alphaproteobacteria</taxon>
        <taxon>Sphingomonadales</taxon>
        <taxon>Sphingomonadaceae</taxon>
        <taxon>Novosphingobium</taxon>
    </lineage>
</organism>
<dbReference type="PANTHER" id="PTHR30055">
    <property type="entry name" value="HTH-TYPE TRANSCRIPTIONAL REGULATOR RUTR"/>
    <property type="match status" value="1"/>
</dbReference>
<evidence type="ECO:0000256" key="1">
    <source>
        <dbReference type="ARBA" id="ARBA00023015"/>
    </source>
</evidence>
<keyword evidence="2 4" id="KW-0238">DNA-binding</keyword>
<dbReference type="SUPFAM" id="SSF46689">
    <property type="entry name" value="Homeodomain-like"/>
    <property type="match status" value="1"/>
</dbReference>
<feature type="DNA-binding region" description="H-T-H motif" evidence="4">
    <location>
        <begin position="52"/>
        <end position="71"/>
    </location>
</feature>
<keyword evidence="1" id="KW-0805">Transcription regulation</keyword>
<keyword evidence="3" id="KW-0804">Transcription</keyword>
<dbReference type="InterPro" id="IPR050109">
    <property type="entry name" value="HTH-type_TetR-like_transc_reg"/>
</dbReference>
<keyword evidence="7" id="KW-1185">Reference proteome</keyword>
<reference evidence="6 7" key="1">
    <citation type="submission" date="2023-07" db="EMBL/GenBank/DDBJ databases">
        <title>Sorghum-associated microbial communities from plants grown in Nebraska, USA.</title>
        <authorList>
            <person name="Schachtman D."/>
        </authorList>
    </citation>
    <scope>NUCLEOTIDE SEQUENCE [LARGE SCALE GENOMIC DNA]</scope>
    <source>
        <strain evidence="6 7">DS1027</strain>
    </source>
</reference>
<dbReference type="PROSITE" id="PS01081">
    <property type="entry name" value="HTH_TETR_1"/>
    <property type="match status" value="1"/>
</dbReference>
<dbReference type="Pfam" id="PF00440">
    <property type="entry name" value="TetR_N"/>
    <property type="match status" value="1"/>
</dbReference>
<evidence type="ECO:0000259" key="5">
    <source>
        <dbReference type="PROSITE" id="PS50977"/>
    </source>
</evidence>
<dbReference type="PROSITE" id="PS50977">
    <property type="entry name" value="HTH_TETR_2"/>
    <property type="match status" value="1"/>
</dbReference>
<dbReference type="PRINTS" id="PR00455">
    <property type="entry name" value="HTHTETR"/>
</dbReference>
<dbReference type="Gene3D" id="1.10.357.10">
    <property type="entry name" value="Tetracycline Repressor, domain 2"/>
    <property type="match status" value="1"/>
</dbReference>
<feature type="domain" description="HTH tetR-type" evidence="5">
    <location>
        <begin position="29"/>
        <end position="89"/>
    </location>
</feature>